<feature type="non-terminal residue" evidence="1">
    <location>
        <position position="33"/>
    </location>
</feature>
<dbReference type="EMBL" id="BKCJ010226074">
    <property type="protein sequence ID" value="GEY95545.1"/>
    <property type="molecule type" value="Genomic_DNA"/>
</dbReference>
<accession>A0A699HZ31</accession>
<comment type="caution">
    <text evidence="1">The sequence shown here is derived from an EMBL/GenBank/DDBJ whole genome shotgun (WGS) entry which is preliminary data.</text>
</comment>
<organism evidence="1">
    <name type="scientific">Tanacetum cinerariifolium</name>
    <name type="common">Dalmatian daisy</name>
    <name type="synonym">Chrysanthemum cinerariifolium</name>
    <dbReference type="NCBI Taxonomy" id="118510"/>
    <lineage>
        <taxon>Eukaryota</taxon>
        <taxon>Viridiplantae</taxon>
        <taxon>Streptophyta</taxon>
        <taxon>Embryophyta</taxon>
        <taxon>Tracheophyta</taxon>
        <taxon>Spermatophyta</taxon>
        <taxon>Magnoliopsida</taxon>
        <taxon>eudicotyledons</taxon>
        <taxon>Gunneridae</taxon>
        <taxon>Pentapetalae</taxon>
        <taxon>asterids</taxon>
        <taxon>campanulids</taxon>
        <taxon>Asterales</taxon>
        <taxon>Asteraceae</taxon>
        <taxon>Asteroideae</taxon>
        <taxon>Anthemideae</taxon>
        <taxon>Anthemidinae</taxon>
        <taxon>Tanacetum</taxon>
    </lineage>
</organism>
<proteinExistence type="predicted"/>
<dbReference type="AlphaFoldDB" id="A0A699HZ31"/>
<sequence>MSSASSAVTYTSVYTDSEPERVFWGADEELLDR</sequence>
<evidence type="ECO:0000313" key="1">
    <source>
        <dbReference type="EMBL" id="GEY95545.1"/>
    </source>
</evidence>
<protein>
    <submittedName>
        <fullName evidence="1">Uncharacterized protein</fullName>
    </submittedName>
</protein>
<name>A0A699HZ31_TANCI</name>
<gene>
    <name evidence="1" type="ORF">Tci_467519</name>
</gene>
<reference evidence="1" key="1">
    <citation type="journal article" date="2019" name="Sci. Rep.">
        <title>Draft genome of Tanacetum cinerariifolium, the natural source of mosquito coil.</title>
        <authorList>
            <person name="Yamashiro T."/>
            <person name="Shiraishi A."/>
            <person name="Satake H."/>
            <person name="Nakayama K."/>
        </authorList>
    </citation>
    <scope>NUCLEOTIDE SEQUENCE</scope>
</reference>